<dbReference type="RefSeq" id="XP_062633400.1">
    <property type="nucleotide sequence ID" value="XM_062784870.1"/>
</dbReference>
<dbReference type="PANTHER" id="PTHR13464:SF0">
    <property type="entry name" value="SAP30-BINDING PROTEIN"/>
    <property type="match status" value="1"/>
</dbReference>
<evidence type="ECO:0008006" key="4">
    <source>
        <dbReference type="Google" id="ProtNLM"/>
    </source>
</evidence>
<dbReference type="GO" id="GO:0006355">
    <property type="term" value="P:regulation of DNA-templated transcription"/>
    <property type="evidence" value="ECO:0007669"/>
    <property type="project" value="InterPro"/>
</dbReference>
<evidence type="ECO:0000313" key="2">
    <source>
        <dbReference type="EMBL" id="KAK4140029.1"/>
    </source>
</evidence>
<dbReference type="EMBL" id="MU853642">
    <property type="protein sequence ID" value="KAK4140029.1"/>
    <property type="molecule type" value="Genomic_DNA"/>
</dbReference>
<evidence type="ECO:0000313" key="3">
    <source>
        <dbReference type="Proteomes" id="UP001302676"/>
    </source>
</evidence>
<name>A0AAN6UW43_9PEZI</name>
<dbReference type="Pfam" id="PF07818">
    <property type="entry name" value="HCNGP"/>
    <property type="match status" value="2"/>
</dbReference>
<evidence type="ECO:0000256" key="1">
    <source>
        <dbReference type="SAM" id="MobiDB-lite"/>
    </source>
</evidence>
<reference evidence="2" key="1">
    <citation type="journal article" date="2023" name="Mol. Phylogenet. Evol.">
        <title>Genome-scale phylogeny and comparative genomics of the fungal order Sordariales.</title>
        <authorList>
            <person name="Hensen N."/>
            <person name="Bonometti L."/>
            <person name="Westerberg I."/>
            <person name="Brannstrom I.O."/>
            <person name="Guillou S."/>
            <person name="Cros-Aarteil S."/>
            <person name="Calhoun S."/>
            <person name="Haridas S."/>
            <person name="Kuo A."/>
            <person name="Mondo S."/>
            <person name="Pangilinan J."/>
            <person name="Riley R."/>
            <person name="LaButti K."/>
            <person name="Andreopoulos B."/>
            <person name="Lipzen A."/>
            <person name="Chen C."/>
            <person name="Yan M."/>
            <person name="Daum C."/>
            <person name="Ng V."/>
            <person name="Clum A."/>
            <person name="Steindorff A."/>
            <person name="Ohm R.A."/>
            <person name="Martin F."/>
            <person name="Silar P."/>
            <person name="Natvig D.O."/>
            <person name="Lalanne C."/>
            <person name="Gautier V."/>
            <person name="Ament-Velasquez S.L."/>
            <person name="Kruys A."/>
            <person name="Hutchinson M.I."/>
            <person name="Powell A.J."/>
            <person name="Barry K."/>
            <person name="Miller A.N."/>
            <person name="Grigoriev I.V."/>
            <person name="Debuchy R."/>
            <person name="Gladieux P."/>
            <person name="Hiltunen Thoren M."/>
            <person name="Johannesson H."/>
        </authorList>
    </citation>
    <scope>NUCLEOTIDE SEQUENCE</scope>
    <source>
        <strain evidence="2">CBS 141.50</strain>
    </source>
</reference>
<feature type="region of interest" description="Disordered" evidence="1">
    <location>
        <begin position="220"/>
        <end position="240"/>
    </location>
</feature>
<comment type="caution">
    <text evidence="2">The sequence shown here is derived from an EMBL/GenBank/DDBJ whole genome shotgun (WGS) entry which is preliminary data.</text>
</comment>
<gene>
    <name evidence="2" type="ORF">C8A04DRAFT_40235</name>
</gene>
<protein>
    <recommendedName>
        <fullName evidence="4">HCNGP-like protein</fullName>
    </recommendedName>
</protein>
<reference evidence="2" key="2">
    <citation type="submission" date="2023-05" db="EMBL/GenBank/DDBJ databases">
        <authorList>
            <consortium name="Lawrence Berkeley National Laboratory"/>
            <person name="Steindorff A."/>
            <person name="Hensen N."/>
            <person name="Bonometti L."/>
            <person name="Westerberg I."/>
            <person name="Brannstrom I.O."/>
            <person name="Guillou S."/>
            <person name="Cros-Aarteil S."/>
            <person name="Calhoun S."/>
            <person name="Haridas S."/>
            <person name="Kuo A."/>
            <person name="Mondo S."/>
            <person name="Pangilinan J."/>
            <person name="Riley R."/>
            <person name="Labutti K."/>
            <person name="Andreopoulos B."/>
            <person name="Lipzen A."/>
            <person name="Chen C."/>
            <person name="Yanf M."/>
            <person name="Daum C."/>
            <person name="Ng V."/>
            <person name="Clum A."/>
            <person name="Ohm R."/>
            <person name="Martin F."/>
            <person name="Silar P."/>
            <person name="Natvig D."/>
            <person name="Lalanne C."/>
            <person name="Gautier V."/>
            <person name="Ament-Velasquez S.L."/>
            <person name="Kruys A."/>
            <person name="Hutchinson M.I."/>
            <person name="Powell A.J."/>
            <person name="Barry K."/>
            <person name="Miller A.N."/>
            <person name="Grigoriev I.V."/>
            <person name="Debuchy R."/>
            <person name="Gladieux P."/>
            <person name="Thoren M.H."/>
            <person name="Johannesson H."/>
        </authorList>
    </citation>
    <scope>NUCLEOTIDE SEQUENCE</scope>
    <source>
        <strain evidence="2">CBS 141.50</strain>
    </source>
</reference>
<feature type="compositionally biased region" description="Low complexity" evidence="1">
    <location>
        <begin position="114"/>
        <end position="124"/>
    </location>
</feature>
<feature type="region of interest" description="Disordered" evidence="1">
    <location>
        <begin position="280"/>
        <end position="333"/>
    </location>
</feature>
<accession>A0AAN6UW43</accession>
<dbReference type="GeneID" id="87821483"/>
<dbReference type="Proteomes" id="UP001302676">
    <property type="component" value="Unassembled WGS sequence"/>
</dbReference>
<dbReference type="AlphaFoldDB" id="A0AAN6UW43"/>
<feature type="region of interest" description="Disordered" evidence="1">
    <location>
        <begin position="1"/>
        <end position="135"/>
    </location>
</feature>
<proteinExistence type="predicted"/>
<dbReference type="GO" id="GO:0005634">
    <property type="term" value="C:nucleus"/>
    <property type="evidence" value="ECO:0007669"/>
    <property type="project" value="TreeGrafter"/>
</dbReference>
<feature type="compositionally biased region" description="Low complexity" evidence="1">
    <location>
        <begin position="48"/>
        <end position="58"/>
    </location>
</feature>
<dbReference type="PRINTS" id="PR01217">
    <property type="entry name" value="PRICHEXTENSN"/>
</dbReference>
<feature type="compositionally biased region" description="Gly residues" evidence="1">
    <location>
        <begin position="297"/>
        <end position="324"/>
    </location>
</feature>
<organism evidence="2 3">
    <name type="scientific">Dichotomopilus funicola</name>
    <dbReference type="NCBI Taxonomy" id="1934379"/>
    <lineage>
        <taxon>Eukaryota</taxon>
        <taxon>Fungi</taxon>
        <taxon>Dikarya</taxon>
        <taxon>Ascomycota</taxon>
        <taxon>Pezizomycotina</taxon>
        <taxon>Sordariomycetes</taxon>
        <taxon>Sordariomycetidae</taxon>
        <taxon>Sordariales</taxon>
        <taxon>Chaetomiaceae</taxon>
        <taxon>Dichotomopilus</taxon>
    </lineage>
</organism>
<dbReference type="InterPro" id="IPR012479">
    <property type="entry name" value="SAP30BP"/>
</dbReference>
<keyword evidence="3" id="KW-1185">Reference proteome</keyword>
<dbReference type="PANTHER" id="PTHR13464">
    <property type="entry name" value="TRANSCRIPTIONAL REGULATOR PROTEIN HCNGP"/>
    <property type="match status" value="1"/>
</dbReference>
<sequence length="333" mass="34353">MGLVQYDSSDEEEDVQSPVETQASKPTVKPTPVIPQNSSEPAPPSAAPPSTTEQTKQPSPAPPQPTNPSLGPVLGPTLGPSRPPPSSTTTTHPTLPEPEEEDDGQTQVDLSFLDPQSSTTTNPNPNDPPQSPHTRTRTLLHNLTLPSVADMDIPPSPPGTPPPGLDALTAKFETFLRLKRTKGVHFNERLAQNKGMANPGVGDKLLAFVGIGTEVDDGYGGDGISTSERQNGGAGAGGSGGGGLVDQYATVLSADVWDPTCFPAWSYRGALRRTQERVAKERERAKGEPVAFVSSSSGGGVTGGGGLGSVGGSRSGTPGVGAGTGKRKGRWDT</sequence>